<accession>A0ABQ3ZUP8</accession>
<dbReference type="InterPro" id="IPR032109">
    <property type="entry name" value="Big_3_5"/>
</dbReference>
<organism evidence="2 3">
    <name type="scientific">Winogradskya humida</name>
    <dbReference type="NCBI Taxonomy" id="113566"/>
    <lineage>
        <taxon>Bacteria</taxon>
        <taxon>Bacillati</taxon>
        <taxon>Actinomycetota</taxon>
        <taxon>Actinomycetes</taxon>
        <taxon>Micromonosporales</taxon>
        <taxon>Micromonosporaceae</taxon>
        <taxon>Winogradskya</taxon>
    </lineage>
</organism>
<feature type="domain" description="Bacterial Ig-like" evidence="1">
    <location>
        <begin position="342"/>
        <end position="428"/>
    </location>
</feature>
<sequence length="438" mass="44798">MAMCAAVAAETITAGPAWADQEPTSVALTPQSGTAYLGYEDQDQMRVDVAGGDGLGFFGVRLGSTWLCTGSVVNHTGTCSMPASQLAVGTYQIFAYYGGNENSAQAASGLLTLTVAKQTSSTSLTVLDPNGSTVTNDPMLVFGNEQGYSFTGTAWASHVGTPTGTVTITDTTASGSFTICTTTLDRTGSGGSCFLGATTLPVGSSQLTAVYNGDSNFFSSSVQRTITVLAVQPTTTTLTLSAPSVPYDAEQTEIFTARVTPAAGGTPTGRVTIRTGTTTICTITLSAGTGTCRTTTGNLLRPGTYPLTATYSGDATNTTSTDTSQTLIVAKEPTTTTLTMSADTIAVGAEDAEVFTVEITPATTGTPTGNVTVKAGAVAICTIPLANNVGCSPKPSLFRVGTYQITATYNGDSTYTPSTSTPSQTLTVVELLHKRPNI</sequence>
<name>A0ABQ3ZUP8_9ACTN</name>
<dbReference type="Proteomes" id="UP000603200">
    <property type="component" value="Unassembled WGS sequence"/>
</dbReference>
<evidence type="ECO:0000313" key="3">
    <source>
        <dbReference type="Proteomes" id="UP000603200"/>
    </source>
</evidence>
<feature type="domain" description="Bacterial Ig-like" evidence="1">
    <location>
        <begin position="147"/>
        <end position="228"/>
    </location>
</feature>
<proteinExistence type="predicted"/>
<feature type="domain" description="Bacterial Ig-like" evidence="1">
    <location>
        <begin position="241"/>
        <end position="329"/>
    </location>
</feature>
<dbReference type="Gene3D" id="2.60.40.10">
    <property type="entry name" value="Immunoglobulins"/>
    <property type="match status" value="3"/>
</dbReference>
<dbReference type="InterPro" id="IPR013783">
    <property type="entry name" value="Ig-like_fold"/>
</dbReference>
<reference evidence="2 3" key="1">
    <citation type="submission" date="2021-01" db="EMBL/GenBank/DDBJ databases">
        <title>Whole genome shotgun sequence of Actinoplanes humidus NBRC 14915.</title>
        <authorList>
            <person name="Komaki H."/>
            <person name="Tamura T."/>
        </authorList>
    </citation>
    <scope>NUCLEOTIDE SEQUENCE [LARGE SCALE GENOMIC DNA]</scope>
    <source>
        <strain evidence="2 3">NBRC 14915</strain>
    </source>
</reference>
<protein>
    <recommendedName>
        <fullName evidence="1">Bacterial Ig-like domain-containing protein</fullName>
    </recommendedName>
</protein>
<gene>
    <name evidence="2" type="ORF">Ahu01nite_052800</name>
</gene>
<evidence type="ECO:0000313" key="2">
    <source>
        <dbReference type="EMBL" id="GIE22178.1"/>
    </source>
</evidence>
<comment type="caution">
    <text evidence="2">The sequence shown here is derived from an EMBL/GenBank/DDBJ whole genome shotgun (WGS) entry which is preliminary data.</text>
</comment>
<dbReference type="Pfam" id="PF16640">
    <property type="entry name" value="Big_3_5"/>
    <property type="match status" value="3"/>
</dbReference>
<dbReference type="EMBL" id="BOMN01000067">
    <property type="protein sequence ID" value="GIE22178.1"/>
    <property type="molecule type" value="Genomic_DNA"/>
</dbReference>
<evidence type="ECO:0000259" key="1">
    <source>
        <dbReference type="Pfam" id="PF16640"/>
    </source>
</evidence>
<keyword evidence="3" id="KW-1185">Reference proteome</keyword>